<feature type="domain" description="CCDC22 N-terminal" evidence="7">
    <location>
        <begin position="127"/>
        <end position="160"/>
    </location>
</feature>
<feature type="coiled-coil region" evidence="3">
    <location>
        <begin position="451"/>
        <end position="485"/>
    </location>
</feature>
<dbReference type="InterPro" id="IPR048349">
    <property type="entry name" value="CCDC22_N"/>
</dbReference>
<organism evidence="8 9">
    <name type="scientific">Trachymyrmex septentrionalis</name>
    <dbReference type="NCBI Taxonomy" id="34720"/>
    <lineage>
        <taxon>Eukaryota</taxon>
        <taxon>Metazoa</taxon>
        <taxon>Ecdysozoa</taxon>
        <taxon>Arthropoda</taxon>
        <taxon>Hexapoda</taxon>
        <taxon>Insecta</taxon>
        <taxon>Pterygota</taxon>
        <taxon>Neoptera</taxon>
        <taxon>Endopterygota</taxon>
        <taxon>Hymenoptera</taxon>
        <taxon>Apocrita</taxon>
        <taxon>Aculeata</taxon>
        <taxon>Formicoidea</taxon>
        <taxon>Formicidae</taxon>
        <taxon>Myrmicinae</taxon>
        <taxon>Trachymyrmex</taxon>
    </lineage>
</organism>
<dbReference type="InterPro" id="IPR048348">
    <property type="entry name" value="CCDC22_CC"/>
</dbReference>
<evidence type="ECO:0000313" key="8">
    <source>
        <dbReference type="EMBL" id="KYN37288.1"/>
    </source>
</evidence>
<evidence type="ECO:0000256" key="5">
    <source>
        <dbReference type="SAM" id="Phobius"/>
    </source>
</evidence>
<evidence type="ECO:0000313" key="9">
    <source>
        <dbReference type="Proteomes" id="UP000078541"/>
    </source>
</evidence>
<dbReference type="AlphaFoldDB" id="A0A195FA34"/>
<reference evidence="8 9" key="1">
    <citation type="submission" date="2016-03" db="EMBL/GenBank/DDBJ databases">
        <title>Trachymyrmex septentrionalis WGS genome.</title>
        <authorList>
            <person name="Nygaard S."/>
            <person name="Hu H."/>
            <person name="Boomsma J."/>
            <person name="Zhang G."/>
        </authorList>
    </citation>
    <scope>NUCLEOTIDE SEQUENCE [LARGE SCALE GENOMIC DNA]</scope>
    <source>
        <strain evidence="8">Tsep2-gDNA-1</strain>
        <tissue evidence="8">Whole body</tissue>
    </source>
</reference>
<dbReference type="GO" id="GO:2000060">
    <property type="term" value="P:positive regulation of ubiquitin-dependent protein catabolic process"/>
    <property type="evidence" value="ECO:0007669"/>
    <property type="project" value="TreeGrafter"/>
</dbReference>
<proteinExistence type="inferred from homology"/>
<keyword evidence="3" id="KW-0175">Coiled coil</keyword>
<keyword evidence="5" id="KW-1133">Transmembrane helix</keyword>
<sequence length="634" mass="73037">QVFFFMDIFTLRMLAANLAKKSRPGVFSGGSSFAAHSRIVRLPIARYPVRTVNSNTPVKKNQLSMFPLSVGKLYFLYYAFFVLFLTRKPRFHFECRKFKKNILSLSPSFSLALFHAENNEPRDSDENELGYRGDIGYQTFLYNSEADLRRVFMFLIEKLPKESEKTINESISKVALLEKSVASAISQGLSIPWLPHYCHKQGFRNRGRANVPYVSVNIEVPIANIEDDYKDYCMRYLQPVPEQMQDIACFLPSMISYNAKALNTSPTDIMERINWLSSQHSEKPAYSNAYNIVKEFSKFSSENKIQTSTESQVKPESVMQPVLPDQETLRNQAKQEVETEKMKAECESLRINIEELQNEIKKLTTRLAQATITGQNEEKELKINEEQKKIKAKAYELLQDGPENVKKLESAIEASTSKLINLANQWEKHRVPLIMKYRQEREKHSTKANASQKKLDEIKLLKEKEKELQEECRNKDQQYSQLVAEVQKLPKEVNRSAYTQRILEIINNVRKQRDEINKVLADTREIQKEINTLTGRLERSFTVVDELIFRDARTNEASRKAYKLLATLHSDCNELVSLVEETGATIREIRDLEEQIDSESAKNVGANLERITADLKQMKQETAALTAQLQSKAS</sequence>
<evidence type="ECO:0000259" key="6">
    <source>
        <dbReference type="Pfam" id="PF05667"/>
    </source>
</evidence>
<gene>
    <name evidence="8" type="ORF">ALC56_08345</name>
</gene>
<feature type="domain" description="CCDC22 coiled-coil" evidence="6">
    <location>
        <begin position="292"/>
        <end position="602"/>
    </location>
</feature>
<accession>A0A195FA34</accession>
<feature type="domain" description="CCDC22 coiled-coil" evidence="6">
    <location>
        <begin position="179"/>
        <end position="263"/>
    </location>
</feature>
<name>A0A195FA34_9HYME</name>
<feature type="coiled-coil region" evidence="3">
    <location>
        <begin position="339"/>
        <end position="380"/>
    </location>
</feature>
<dbReference type="STRING" id="34720.A0A195FA34"/>
<feature type="non-terminal residue" evidence="8">
    <location>
        <position position="1"/>
    </location>
</feature>
<dbReference type="PANTHER" id="PTHR15668">
    <property type="entry name" value="JM1 PROTEIN"/>
    <property type="match status" value="1"/>
</dbReference>
<evidence type="ECO:0000256" key="3">
    <source>
        <dbReference type="SAM" id="Coils"/>
    </source>
</evidence>
<feature type="coiled-coil region" evidence="3">
    <location>
        <begin position="589"/>
        <end position="628"/>
    </location>
</feature>
<evidence type="ECO:0000256" key="2">
    <source>
        <dbReference type="ARBA" id="ARBA00017553"/>
    </source>
</evidence>
<dbReference type="Pfam" id="PF05667">
    <property type="entry name" value="CCDC22_CC"/>
    <property type="match status" value="2"/>
</dbReference>
<evidence type="ECO:0000256" key="1">
    <source>
        <dbReference type="ARBA" id="ARBA00006438"/>
    </source>
</evidence>
<dbReference type="InterPro" id="IPR008530">
    <property type="entry name" value="CCDC22"/>
</dbReference>
<protein>
    <recommendedName>
        <fullName evidence="2">Coiled-coil domain-containing protein 22 homolog</fullName>
    </recommendedName>
</protein>
<feature type="region of interest" description="Disordered" evidence="4">
    <location>
        <begin position="307"/>
        <end position="336"/>
    </location>
</feature>
<evidence type="ECO:0000256" key="4">
    <source>
        <dbReference type="SAM" id="MobiDB-lite"/>
    </source>
</evidence>
<keyword evidence="5" id="KW-0812">Transmembrane</keyword>
<dbReference type="PANTHER" id="PTHR15668:SF4">
    <property type="entry name" value="COILED-COIL DOMAIN-CONTAINING PROTEIN 22"/>
    <property type="match status" value="1"/>
</dbReference>
<feature type="transmembrane region" description="Helical" evidence="5">
    <location>
        <begin position="65"/>
        <end position="86"/>
    </location>
</feature>
<keyword evidence="9" id="KW-1185">Reference proteome</keyword>
<evidence type="ECO:0000259" key="7">
    <source>
        <dbReference type="Pfam" id="PF21674"/>
    </source>
</evidence>
<dbReference type="EMBL" id="KQ981720">
    <property type="protein sequence ID" value="KYN37288.1"/>
    <property type="molecule type" value="Genomic_DNA"/>
</dbReference>
<dbReference type="GO" id="GO:0097602">
    <property type="term" value="F:cullin family protein binding"/>
    <property type="evidence" value="ECO:0007669"/>
    <property type="project" value="TreeGrafter"/>
</dbReference>
<keyword evidence="5" id="KW-0472">Membrane</keyword>
<comment type="similarity">
    <text evidence="1">Belongs to the CCDC22 family.</text>
</comment>
<dbReference type="Pfam" id="PF21674">
    <property type="entry name" value="CCDC22_N"/>
    <property type="match status" value="1"/>
</dbReference>
<dbReference type="Proteomes" id="UP000078541">
    <property type="component" value="Unassembled WGS sequence"/>
</dbReference>